<sequence length="256" mass="28606">MSGVGANTRRSSPVTPQQQAGKTPTITEALAHKSKITDRQKAIEYLEKEGYFERTGEELTVMTLSNILLILSVLNNADILKNGVRAIGILMCTKAIETTINEITNGLESSLEPLFMKLNVTTQALGDVVENFEKQIKEKDNREFGNDQPTAPRTYATMLQGEIPMTHQTNIARNLLKDCQILIDKHPEDDQFQIYSLEEEMILKKANMAVELMTDEEGPLGETDDEILDRTFISVRKLNNGGIILKTHTQKTEAAI</sequence>
<name>A0A0C9VQH6_SPHS4</name>
<feature type="compositionally biased region" description="Polar residues" evidence="1">
    <location>
        <begin position="8"/>
        <end position="24"/>
    </location>
</feature>
<dbReference type="EMBL" id="KN837144">
    <property type="protein sequence ID" value="KIJ40455.1"/>
    <property type="molecule type" value="Genomic_DNA"/>
</dbReference>
<evidence type="ECO:0000256" key="1">
    <source>
        <dbReference type="SAM" id="MobiDB-lite"/>
    </source>
</evidence>
<organism evidence="2 3">
    <name type="scientific">Sphaerobolus stellatus (strain SS14)</name>
    <dbReference type="NCBI Taxonomy" id="990650"/>
    <lineage>
        <taxon>Eukaryota</taxon>
        <taxon>Fungi</taxon>
        <taxon>Dikarya</taxon>
        <taxon>Basidiomycota</taxon>
        <taxon>Agaricomycotina</taxon>
        <taxon>Agaricomycetes</taxon>
        <taxon>Phallomycetidae</taxon>
        <taxon>Geastrales</taxon>
        <taxon>Sphaerobolaceae</taxon>
        <taxon>Sphaerobolus</taxon>
    </lineage>
</organism>
<dbReference type="Proteomes" id="UP000054279">
    <property type="component" value="Unassembled WGS sequence"/>
</dbReference>
<feature type="region of interest" description="Disordered" evidence="1">
    <location>
        <begin position="1"/>
        <end position="24"/>
    </location>
</feature>
<reference evidence="2 3" key="1">
    <citation type="submission" date="2014-06" db="EMBL/GenBank/DDBJ databases">
        <title>Evolutionary Origins and Diversification of the Mycorrhizal Mutualists.</title>
        <authorList>
            <consortium name="DOE Joint Genome Institute"/>
            <consortium name="Mycorrhizal Genomics Consortium"/>
            <person name="Kohler A."/>
            <person name="Kuo A."/>
            <person name="Nagy L.G."/>
            <person name="Floudas D."/>
            <person name="Copeland A."/>
            <person name="Barry K.W."/>
            <person name="Cichocki N."/>
            <person name="Veneault-Fourrey C."/>
            <person name="LaButti K."/>
            <person name="Lindquist E.A."/>
            <person name="Lipzen A."/>
            <person name="Lundell T."/>
            <person name="Morin E."/>
            <person name="Murat C."/>
            <person name="Riley R."/>
            <person name="Ohm R."/>
            <person name="Sun H."/>
            <person name="Tunlid A."/>
            <person name="Henrissat B."/>
            <person name="Grigoriev I.V."/>
            <person name="Hibbett D.S."/>
            <person name="Martin F."/>
        </authorList>
    </citation>
    <scope>NUCLEOTIDE SEQUENCE [LARGE SCALE GENOMIC DNA]</scope>
    <source>
        <strain evidence="2 3">SS14</strain>
    </source>
</reference>
<dbReference type="AlphaFoldDB" id="A0A0C9VQH6"/>
<evidence type="ECO:0000313" key="3">
    <source>
        <dbReference type="Proteomes" id="UP000054279"/>
    </source>
</evidence>
<keyword evidence="3" id="KW-1185">Reference proteome</keyword>
<proteinExistence type="predicted"/>
<gene>
    <name evidence="2" type="ORF">M422DRAFT_256708</name>
</gene>
<evidence type="ECO:0000313" key="2">
    <source>
        <dbReference type="EMBL" id="KIJ40455.1"/>
    </source>
</evidence>
<dbReference type="HOGENOM" id="CLU_072869_0_0_1"/>
<protein>
    <submittedName>
        <fullName evidence="2">Uncharacterized protein</fullName>
    </submittedName>
</protein>
<accession>A0A0C9VQH6</accession>